<reference evidence="2" key="1">
    <citation type="submission" date="2023-03" db="EMBL/GenBank/DDBJ databases">
        <title>Selenobaculum gbiensis gen. nov. sp. nov., a new bacterium isolated from the gut microbiota of IBD patient.</title>
        <authorList>
            <person name="Yeo S."/>
            <person name="Park H."/>
            <person name="Huh C.S."/>
        </authorList>
    </citation>
    <scope>NUCLEOTIDE SEQUENCE</scope>
    <source>
        <strain evidence="2">ICN-92133</strain>
    </source>
</reference>
<feature type="domain" description="YbaK/aminoacyl-tRNA synthetase-associated" evidence="1">
    <location>
        <begin position="26"/>
        <end position="141"/>
    </location>
</feature>
<dbReference type="InterPro" id="IPR036754">
    <property type="entry name" value="YbaK/aa-tRNA-synt-asso_dom_sf"/>
</dbReference>
<dbReference type="Pfam" id="PF04073">
    <property type="entry name" value="tRNA_edit"/>
    <property type="match status" value="1"/>
</dbReference>
<proteinExistence type="predicted"/>
<dbReference type="CDD" id="cd04333">
    <property type="entry name" value="ProX_deacylase"/>
    <property type="match status" value="1"/>
</dbReference>
<organism evidence="2 3">
    <name type="scientific">Selenobaculum gibii</name>
    <dbReference type="NCBI Taxonomy" id="3054208"/>
    <lineage>
        <taxon>Bacteria</taxon>
        <taxon>Bacillati</taxon>
        <taxon>Bacillota</taxon>
        <taxon>Negativicutes</taxon>
        <taxon>Selenomonadales</taxon>
        <taxon>Selenomonadaceae</taxon>
        <taxon>Selenobaculum</taxon>
    </lineage>
</organism>
<protein>
    <submittedName>
        <fullName evidence="2">YbaK/EbsC family protein</fullName>
    </submittedName>
</protein>
<evidence type="ECO:0000313" key="2">
    <source>
        <dbReference type="EMBL" id="WIW71360.1"/>
    </source>
</evidence>
<name>A0A9Y2EU85_9FIRM</name>
<dbReference type="AlphaFoldDB" id="A0A9Y2EU85"/>
<dbReference type="SUPFAM" id="SSF55826">
    <property type="entry name" value="YbaK/ProRS associated domain"/>
    <property type="match status" value="1"/>
</dbReference>
<dbReference type="GO" id="GO:0002161">
    <property type="term" value="F:aminoacyl-tRNA deacylase activity"/>
    <property type="evidence" value="ECO:0007669"/>
    <property type="project" value="InterPro"/>
</dbReference>
<dbReference type="RefSeq" id="WP_147667680.1">
    <property type="nucleotide sequence ID" value="NZ_CP120678.1"/>
</dbReference>
<evidence type="ECO:0000259" key="1">
    <source>
        <dbReference type="Pfam" id="PF04073"/>
    </source>
</evidence>
<sequence>MSLEKVKDYFRQFGLEDRILEFATSSATVELAAEAAGCEPKRIAKTLSFKVNDTCVLIVAAGDAKVDNAKYKAEFSTKAKMLSPEEAFMMIGHAVGGICPFAVNEGVKVYLDCSLKRFSTVFPACGSSNSAIELTLDELEKYSNYITWIDVCKAWQEE</sequence>
<gene>
    <name evidence="2" type="ORF">P3F81_03340</name>
</gene>
<dbReference type="KEGG" id="sgbi:P3F81_03340"/>
<keyword evidence="3" id="KW-1185">Reference proteome</keyword>
<dbReference type="PANTHER" id="PTHR30411:SF1">
    <property type="entry name" value="CYTOPLASMIC PROTEIN"/>
    <property type="match status" value="1"/>
</dbReference>
<dbReference type="Gene3D" id="3.90.960.10">
    <property type="entry name" value="YbaK/aminoacyl-tRNA synthetase-associated domain"/>
    <property type="match status" value="1"/>
</dbReference>
<evidence type="ECO:0000313" key="3">
    <source>
        <dbReference type="Proteomes" id="UP001243623"/>
    </source>
</evidence>
<dbReference type="Proteomes" id="UP001243623">
    <property type="component" value="Chromosome"/>
</dbReference>
<dbReference type="EMBL" id="CP120678">
    <property type="protein sequence ID" value="WIW71360.1"/>
    <property type="molecule type" value="Genomic_DNA"/>
</dbReference>
<accession>A0A9Y2EU85</accession>
<dbReference type="InterPro" id="IPR007214">
    <property type="entry name" value="YbaK/aa-tRNA-synth-assoc-dom"/>
</dbReference>
<dbReference type="PANTHER" id="PTHR30411">
    <property type="entry name" value="CYTOPLASMIC PROTEIN"/>
    <property type="match status" value="1"/>
</dbReference>